<dbReference type="AlphaFoldDB" id="A0AB34J053"/>
<dbReference type="EMBL" id="JBGBPQ010000016">
    <property type="protein sequence ID" value="KAL1508639.1"/>
    <property type="molecule type" value="Genomic_DNA"/>
</dbReference>
<evidence type="ECO:0000313" key="2">
    <source>
        <dbReference type="EMBL" id="KAL1508639.1"/>
    </source>
</evidence>
<reference evidence="2 3" key="1">
    <citation type="journal article" date="2024" name="Science">
        <title>Giant polyketide synthase enzymes in the biosynthesis of giant marine polyether toxins.</title>
        <authorList>
            <person name="Fallon T.R."/>
            <person name="Shende V.V."/>
            <person name="Wierzbicki I.H."/>
            <person name="Pendleton A.L."/>
            <person name="Watervoot N.F."/>
            <person name="Auber R.P."/>
            <person name="Gonzalez D.J."/>
            <person name="Wisecaver J.H."/>
            <person name="Moore B.S."/>
        </authorList>
    </citation>
    <scope>NUCLEOTIDE SEQUENCE [LARGE SCALE GENOMIC DNA]</scope>
    <source>
        <strain evidence="2 3">12B1</strain>
    </source>
</reference>
<feature type="region of interest" description="Disordered" evidence="1">
    <location>
        <begin position="1"/>
        <end position="36"/>
    </location>
</feature>
<protein>
    <recommendedName>
        <fullName evidence="4">Reverse transcriptase domain-containing protein</fullName>
    </recommendedName>
</protein>
<proteinExistence type="predicted"/>
<organism evidence="2 3">
    <name type="scientific">Prymnesium parvum</name>
    <name type="common">Toxic golden alga</name>
    <dbReference type="NCBI Taxonomy" id="97485"/>
    <lineage>
        <taxon>Eukaryota</taxon>
        <taxon>Haptista</taxon>
        <taxon>Haptophyta</taxon>
        <taxon>Prymnesiophyceae</taxon>
        <taxon>Prymnesiales</taxon>
        <taxon>Prymnesiaceae</taxon>
        <taxon>Prymnesium</taxon>
    </lineage>
</organism>
<accession>A0AB34J053</accession>
<evidence type="ECO:0008006" key="4">
    <source>
        <dbReference type="Google" id="ProtNLM"/>
    </source>
</evidence>
<name>A0AB34J053_PRYPA</name>
<evidence type="ECO:0000313" key="3">
    <source>
        <dbReference type="Proteomes" id="UP001515480"/>
    </source>
</evidence>
<evidence type="ECO:0000256" key="1">
    <source>
        <dbReference type="SAM" id="MobiDB-lite"/>
    </source>
</evidence>
<comment type="caution">
    <text evidence="2">The sequence shown here is derived from an EMBL/GenBank/DDBJ whole genome shotgun (WGS) entry which is preliminary data.</text>
</comment>
<keyword evidence="3" id="KW-1185">Reference proteome</keyword>
<feature type="compositionally biased region" description="Pro residues" evidence="1">
    <location>
        <begin position="23"/>
        <end position="34"/>
    </location>
</feature>
<gene>
    <name evidence="2" type="ORF">AB1Y20_004735</name>
</gene>
<sequence length="181" mass="19793">MPRARTTSPPLPPPTEEAVERGPPTPPPLPPPPTTDTLLATLAQRLESLEAATTTLRIPPLRVGSTGQILPHRRPCPFSITALTPTAAATRTRSPHFTEVMKAVVTCLRCPDRTGRAQRPGVRTLPWLDDFAFFFDNDLTHTQARAARDRVFELFHSLGLAVAPDKGVHEVSGMPVITERD</sequence>
<dbReference type="Proteomes" id="UP001515480">
    <property type="component" value="Unassembled WGS sequence"/>
</dbReference>